<keyword evidence="1" id="KW-1133">Transmembrane helix</keyword>
<feature type="transmembrane region" description="Helical" evidence="1">
    <location>
        <begin position="12"/>
        <end position="34"/>
    </location>
</feature>
<dbReference type="AlphaFoldDB" id="A0A835FA50"/>
<dbReference type="Gramene" id="Dexi4B01G0003440.1">
    <property type="protein sequence ID" value="Dexi4B01G0003440.1:cds"/>
    <property type="gene ID" value="Dexi4B01G0003440"/>
</dbReference>
<feature type="transmembrane region" description="Helical" evidence="1">
    <location>
        <begin position="102"/>
        <end position="125"/>
    </location>
</feature>
<sequence length="129" mass="13791">MAENHDHHHHNLAPTWVTRAGFGFLTLNSGLAIYRAKGDLASIVFVAASYSALLLLFRCLRDYERAPPGSPERDRARRLVWPLTSLLTLAFAWKVAGAMPSAAAAAVVWGLAVATTVGGFFAIFVPGGG</sequence>
<evidence type="ECO:0000256" key="1">
    <source>
        <dbReference type="SAM" id="Phobius"/>
    </source>
</evidence>
<feature type="transmembrane region" description="Helical" evidence="1">
    <location>
        <begin position="79"/>
        <end position="96"/>
    </location>
</feature>
<gene>
    <name evidence="2" type="ORF">HU200_015212</name>
</gene>
<feature type="transmembrane region" description="Helical" evidence="1">
    <location>
        <begin position="40"/>
        <end position="58"/>
    </location>
</feature>
<name>A0A835FA50_9POAL</name>
<keyword evidence="3" id="KW-1185">Reference proteome</keyword>
<protein>
    <submittedName>
        <fullName evidence="2">Uncharacterized protein</fullName>
    </submittedName>
</protein>
<comment type="caution">
    <text evidence="2">The sequence shown here is derived from an EMBL/GenBank/DDBJ whole genome shotgun (WGS) entry which is preliminary data.</text>
</comment>
<accession>A0A835FA50</accession>
<dbReference type="EMBL" id="JACEFO010001603">
    <property type="protein sequence ID" value="KAF8732864.1"/>
    <property type="molecule type" value="Genomic_DNA"/>
</dbReference>
<dbReference type="Proteomes" id="UP000636709">
    <property type="component" value="Unassembled WGS sequence"/>
</dbReference>
<dbReference type="Pfam" id="PF20100">
    <property type="entry name" value="DUF6490"/>
    <property type="match status" value="1"/>
</dbReference>
<keyword evidence="1" id="KW-0472">Membrane</keyword>
<dbReference type="OrthoDB" id="684539at2759"/>
<evidence type="ECO:0000313" key="2">
    <source>
        <dbReference type="EMBL" id="KAF8732864.1"/>
    </source>
</evidence>
<reference evidence="2" key="1">
    <citation type="submission" date="2020-07" db="EMBL/GenBank/DDBJ databases">
        <title>Genome sequence and genetic diversity analysis of an under-domesticated orphan crop, white fonio (Digitaria exilis).</title>
        <authorList>
            <person name="Bennetzen J.L."/>
            <person name="Chen S."/>
            <person name="Ma X."/>
            <person name="Wang X."/>
            <person name="Yssel A.E.J."/>
            <person name="Chaluvadi S.R."/>
            <person name="Johnson M."/>
            <person name="Gangashetty P."/>
            <person name="Hamidou F."/>
            <person name="Sanogo M.D."/>
            <person name="Zwaenepoel A."/>
            <person name="Wallace J."/>
            <person name="Van De Peer Y."/>
            <person name="Van Deynze A."/>
        </authorList>
    </citation>
    <scope>NUCLEOTIDE SEQUENCE</scope>
    <source>
        <tissue evidence="2">Leaves</tissue>
    </source>
</reference>
<keyword evidence="1" id="KW-0812">Transmembrane</keyword>
<evidence type="ECO:0000313" key="3">
    <source>
        <dbReference type="Proteomes" id="UP000636709"/>
    </source>
</evidence>
<proteinExistence type="predicted"/>
<dbReference type="PANTHER" id="PTHR46610:SF6">
    <property type="entry name" value="OS06G0147100 PROTEIN"/>
    <property type="match status" value="1"/>
</dbReference>
<dbReference type="InterPro" id="IPR045501">
    <property type="entry name" value="DUF6490"/>
</dbReference>
<organism evidence="2 3">
    <name type="scientific">Digitaria exilis</name>
    <dbReference type="NCBI Taxonomy" id="1010633"/>
    <lineage>
        <taxon>Eukaryota</taxon>
        <taxon>Viridiplantae</taxon>
        <taxon>Streptophyta</taxon>
        <taxon>Embryophyta</taxon>
        <taxon>Tracheophyta</taxon>
        <taxon>Spermatophyta</taxon>
        <taxon>Magnoliopsida</taxon>
        <taxon>Liliopsida</taxon>
        <taxon>Poales</taxon>
        <taxon>Poaceae</taxon>
        <taxon>PACMAD clade</taxon>
        <taxon>Panicoideae</taxon>
        <taxon>Panicodae</taxon>
        <taxon>Paniceae</taxon>
        <taxon>Anthephorinae</taxon>
        <taxon>Digitaria</taxon>
    </lineage>
</organism>
<dbReference type="PANTHER" id="PTHR46610">
    <property type="entry name" value="OS05G0181300 PROTEIN"/>
    <property type="match status" value="1"/>
</dbReference>